<gene>
    <name evidence="4" type="ORF">HBH25_00335</name>
</gene>
<dbReference type="Proteomes" id="UP000746535">
    <property type="component" value="Unassembled WGS sequence"/>
</dbReference>
<evidence type="ECO:0000256" key="1">
    <source>
        <dbReference type="ARBA" id="ARBA00007169"/>
    </source>
</evidence>
<dbReference type="EMBL" id="JAAVJI010000001">
    <property type="protein sequence ID" value="NJO99318.1"/>
    <property type="molecule type" value="Genomic_DNA"/>
</dbReference>
<dbReference type="RefSeq" id="WP_168080376.1">
    <property type="nucleotide sequence ID" value="NZ_JAAVJI010000001.1"/>
</dbReference>
<evidence type="ECO:0000259" key="3">
    <source>
        <dbReference type="SMART" id="SM00824"/>
    </source>
</evidence>
<dbReference type="InterPro" id="IPR001031">
    <property type="entry name" value="Thioesterase"/>
</dbReference>
<dbReference type="SUPFAM" id="SSF53474">
    <property type="entry name" value="alpha/beta-Hydrolases"/>
    <property type="match status" value="1"/>
</dbReference>
<keyword evidence="2" id="KW-0378">Hydrolase</keyword>
<dbReference type="Gene3D" id="3.40.50.1820">
    <property type="entry name" value="alpha/beta hydrolase"/>
    <property type="match status" value="1"/>
</dbReference>
<evidence type="ECO:0000313" key="4">
    <source>
        <dbReference type="EMBL" id="NJO99318.1"/>
    </source>
</evidence>
<dbReference type="Pfam" id="PF00975">
    <property type="entry name" value="Thioesterase"/>
    <property type="match status" value="1"/>
</dbReference>
<evidence type="ECO:0000313" key="5">
    <source>
        <dbReference type="Proteomes" id="UP000746535"/>
    </source>
</evidence>
<proteinExistence type="inferred from homology"/>
<accession>A0ABX0YA92</accession>
<comment type="similarity">
    <text evidence="1">Belongs to the thioesterase family.</text>
</comment>
<organism evidence="4 5">
    <name type="scientific">Pseudomonas quercus</name>
    <dbReference type="NCBI Taxonomy" id="2722792"/>
    <lineage>
        <taxon>Bacteria</taxon>
        <taxon>Pseudomonadati</taxon>
        <taxon>Pseudomonadota</taxon>
        <taxon>Gammaproteobacteria</taxon>
        <taxon>Pseudomonadales</taxon>
        <taxon>Pseudomonadaceae</taxon>
        <taxon>Pseudomonas</taxon>
    </lineage>
</organism>
<evidence type="ECO:0000256" key="2">
    <source>
        <dbReference type="ARBA" id="ARBA00022801"/>
    </source>
</evidence>
<dbReference type="InterPro" id="IPR029058">
    <property type="entry name" value="AB_hydrolase_fold"/>
</dbReference>
<protein>
    <submittedName>
        <fullName evidence="4">Thioesterase</fullName>
    </submittedName>
</protein>
<dbReference type="PANTHER" id="PTHR11487">
    <property type="entry name" value="THIOESTERASE"/>
    <property type="match status" value="1"/>
</dbReference>
<comment type="caution">
    <text evidence="4">The sequence shown here is derived from an EMBL/GenBank/DDBJ whole genome shotgun (WGS) entry which is preliminary data.</text>
</comment>
<dbReference type="InterPro" id="IPR020802">
    <property type="entry name" value="TesA-like"/>
</dbReference>
<dbReference type="PANTHER" id="PTHR11487:SF0">
    <property type="entry name" value="S-ACYL FATTY ACID SYNTHASE THIOESTERASE, MEDIUM CHAIN"/>
    <property type="match status" value="1"/>
</dbReference>
<dbReference type="InterPro" id="IPR012223">
    <property type="entry name" value="TEII"/>
</dbReference>
<sequence length="250" mass="26816">MTIKRNLFCLPFAGGSAAIFQPWQRLAPVDIAVHPMALPGRGTQWGQSLLCEWGPVLDLLLAQVEAQADLPSVLFGHSMGALLAFELAHALRERGLPAPELLVLSASRPPRPPHRLANTPWLTCSTDCLMAELDAISGPSEALANPELRELMLPILRNDFQLCANYRYPPRSPLQVPILVLAGGGDAGCPLAPAQAAWAQETTEPVTGLEIDGGHLFITERPADVLAHVLAALPTCTRPAPPSLLNAYRS</sequence>
<name>A0ABX0YA92_9PSED</name>
<dbReference type="SMART" id="SM00824">
    <property type="entry name" value="PKS_TE"/>
    <property type="match status" value="1"/>
</dbReference>
<keyword evidence="5" id="KW-1185">Reference proteome</keyword>
<feature type="domain" description="Thioesterase TesA-like" evidence="3">
    <location>
        <begin position="8"/>
        <end position="233"/>
    </location>
</feature>
<reference evidence="4 5" key="1">
    <citation type="submission" date="2020-03" db="EMBL/GenBank/DDBJ databases">
        <authorList>
            <person name="Wang L."/>
            <person name="He N."/>
            <person name="Li Y."/>
            <person name="Fang Y."/>
            <person name="Zhang F."/>
        </authorList>
    </citation>
    <scope>NUCLEOTIDE SEQUENCE [LARGE SCALE GENOMIC DNA]</scope>
    <source>
        <strain evidence="5">hsmgli-8</strain>
    </source>
</reference>